<protein>
    <submittedName>
        <fullName evidence="1">Uncharacterized protein</fullName>
    </submittedName>
</protein>
<dbReference type="InterPro" id="IPR012334">
    <property type="entry name" value="Pectin_lyas_fold"/>
</dbReference>
<dbReference type="EMBL" id="CP121778">
    <property type="protein sequence ID" value="WMG20064.1"/>
    <property type="molecule type" value="Genomic_DNA"/>
</dbReference>
<dbReference type="SUPFAM" id="SSF51126">
    <property type="entry name" value="Pectin lyase-like"/>
    <property type="match status" value="1"/>
</dbReference>
<name>A0AAJ6LGQ7_ACIJO</name>
<dbReference type="RefSeq" id="WP_308469687.1">
    <property type="nucleotide sequence ID" value="NZ_CP121778.1"/>
</dbReference>
<sequence length="798" mass="88886">MTVENQVPYQSFTANGSQTNFALGFYVDDKDHFEVKKNDQAVSKSDYSYNSSSNTIFFNSPPDQGDVIEVQRSTAADRATTYATYNNSFRPEVLNKDIDRIWLKIQELGVADALLKIYTDRLHAEQKEYIDNQDQAIRQIVADLKNYVNQQDNSLLSSISNLKTYVDDKDNQRNNYFSDLIYKQGISLKQLNSYYDNLMQRIAAIAVNKGWEASFVVDSTVGKTQAEINAKQAIKNKEYRINVLDYGVILNDKTVDNTAAIHRAFTENPDHRRFYFPKGECYANLVIPRTYIQLEGDGLQVSKIIAFDPSKSAINLNKRLYQSLKDLTVATPYNATASVINARDSRYINIDDVEIIQLPDTAGAYSYSVSGLDMRKDTGTWTGYNYFNNCKFNYCAYGIDIDTSLASVCYFNNCTISSNGYFGAKLIGVGCGGMNNCDIAGNGKLGEILGEFDETKYGGVYVKGSNFTIEKCWHEYNHNKYSMIGSTNDIYIHPDSINVTEISPRYLRTKVGSYTTTQSQGQQERNYFTDVPADGGMGLAHYQSLISNGRFKHETQEWLGINIGQAIIENETIDLPKGFESGLKVTSKTNGVVGLYQKLFETGNSDLTIKDISRYEGKTISATFWVKNLSTYSDLRAGFETNEVGGTVYFTTGSYISATPPGEWAKVVMTYTIKGTEPRIFFGFRTIGSAIVTGFNMQFGPRVSDSEPKLITEDGGNILGDLKINGTNVAKITDVTDNIQVRSASDSALKSAINSINTNKRHPSFAFNTTTGKMYYSSGSTATSAWRSTDNTGDIVPV</sequence>
<dbReference type="Proteomes" id="UP001244586">
    <property type="component" value="Plasmid pAYTCM-2"/>
</dbReference>
<gene>
    <name evidence="1" type="ORF">QBJ73_19195</name>
</gene>
<evidence type="ECO:0000313" key="1">
    <source>
        <dbReference type="EMBL" id="WMG20064.1"/>
    </source>
</evidence>
<keyword evidence="2" id="KW-1185">Reference proteome</keyword>
<dbReference type="Gene3D" id="2.160.20.10">
    <property type="entry name" value="Single-stranded right-handed beta-helix, Pectin lyase-like"/>
    <property type="match status" value="1"/>
</dbReference>
<reference evidence="1 2" key="1">
    <citation type="submission" date="2023-04" db="EMBL/GenBank/DDBJ databases">
        <title>Acinetobacter johnsonii isolate AYTCM encoding NDM-1, OXA-58 and PER-1.</title>
        <authorList>
            <person name="Tian C."/>
            <person name="Wang S."/>
            <person name="Fan X."/>
            <person name="Xia D."/>
        </authorList>
    </citation>
    <scope>NUCLEOTIDE SEQUENCE [LARGE SCALE GENOMIC DNA]</scope>
    <source>
        <strain evidence="1 2">AYTCM</strain>
        <plasmid evidence="1 2">pAYTCM-2</plasmid>
    </source>
</reference>
<organism evidence="1 2">
    <name type="scientific">Acinetobacter johnsonii</name>
    <dbReference type="NCBI Taxonomy" id="40214"/>
    <lineage>
        <taxon>Bacteria</taxon>
        <taxon>Pseudomonadati</taxon>
        <taxon>Pseudomonadota</taxon>
        <taxon>Gammaproteobacteria</taxon>
        <taxon>Moraxellales</taxon>
        <taxon>Moraxellaceae</taxon>
        <taxon>Acinetobacter</taxon>
    </lineage>
</organism>
<geneLocation type="plasmid" evidence="1 2">
    <name>pAYTCM-2</name>
</geneLocation>
<dbReference type="AlphaFoldDB" id="A0AAJ6LGQ7"/>
<dbReference type="InterPro" id="IPR011050">
    <property type="entry name" value="Pectin_lyase_fold/virulence"/>
</dbReference>
<keyword evidence="1" id="KW-0614">Plasmid</keyword>
<accession>A0AAJ6LGQ7</accession>
<evidence type="ECO:0000313" key="2">
    <source>
        <dbReference type="Proteomes" id="UP001244586"/>
    </source>
</evidence>
<dbReference type="Gene3D" id="2.60.120.260">
    <property type="entry name" value="Galactose-binding domain-like"/>
    <property type="match status" value="1"/>
</dbReference>
<proteinExistence type="predicted"/>